<accession>A0AB33KFV4</accession>
<proteinExistence type="predicted"/>
<dbReference type="KEGG" id="stcm:SCMC78_14820"/>
<reference evidence="1" key="1">
    <citation type="submission" date="2024-07" db="EMBL/GenBank/DDBJ databases">
        <title>Complete genome sequences of cellulolytic bacteria, Kitasatospora sp. CMC57 and Streptomyces sp. CMC78, isolated from Japanese agricultural soil.</title>
        <authorList>
            <person name="Hashimoto T."/>
            <person name="Ito M."/>
            <person name="Iwamoto M."/>
            <person name="Fukahori D."/>
            <person name="Shoda T."/>
            <person name="Sakoda M."/>
            <person name="Morohoshi T."/>
            <person name="Mitsuboshi M."/>
            <person name="Nishizawa T."/>
        </authorList>
    </citation>
    <scope>NUCLEOTIDE SEQUENCE</scope>
    <source>
        <strain evidence="1">CMC78</strain>
    </source>
</reference>
<dbReference type="EMBL" id="AP035884">
    <property type="protein sequence ID" value="BFP51675.1"/>
    <property type="molecule type" value="Genomic_DNA"/>
</dbReference>
<protein>
    <submittedName>
        <fullName evidence="1">Uncharacterized protein</fullName>
    </submittedName>
</protein>
<evidence type="ECO:0000313" key="1">
    <source>
        <dbReference type="EMBL" id="BFP51675.1"/>
    </source>
</evidence>
<organism evidence="1">
    <name type="scientific">Streptomyces sp. CMC78</name>
    <dbReference type="NCBI Taxonomy" id="3231512"/>
    <lineage>
        <taxon>Bacteria</taxon>
        <taxon>Bacillati</taxon>
        <taxon>Actinomycetota</taxon>
        <taxon>Actinomycetes</taxon>
        <taxon>Kitasatosporales</taxon>
        <taxon>Streptomycetaceae</taxon>
        <taxon>Streptomyces</taxon>
    </lineage>
</organism>
<gene>
    <name evidence="1" type="ORF">SCMC78_14820</name>
</gene>
<sequence>MMASCISRTWEKTRCGQPNRRGPRPEVGGAFIVETVRAGRPGRKFGRASPRIRGSFEGLRGARTVAYRGLRRAGLLPPGAMSVSVPAVPVGVPREFASNAIFLLFLR</sequence>
<dbReference type="AlphaFoldDB" id="A0AB33KFV4"/>
<name>A0AB33KFV4_9ACTN</name>